<dbReference type="Proteomes" id="UP001218188">
    <property type="component" value="Unassembled WGS sequence"/>
</dbReference>
<sequence>MVQDKPSVILFDGRVATHRLRILIIGGGIAGIAAAFCLGKAGHDITVVEAAPAATEVGAGIQVTPNMSRLLIRWGMGERLGEAGVKPLSVSFRRYSNGERVGRSPFGTAMEFEYGAPYYHVHRADLLGMLLEIAAPYMTLRLGSRVISLNAQAVSATLASGEVLYADVILGADGIKSTTRQSIFAGLSDPVPSGDSVYRAILPTAKMMKDPLLKPLISVPEVTCWMGPGKHVVGYCVRGATEYNLVLLCPDTMESDSSDSWTAKGDVEEMRSTYRGWEPRVEKLLQLVETATMGKLVVRRPLTTWVDSTRRITLIGDACHPMLPYRAQGAAMALEDAAVLGNIFSRLSHKDHIGQFLDAYQQIRIGRTTSTQAASWSNRKTFHLPDGPAQELRDQSMRLAMVGVPREDSIPEGHKGNANMWADKEKNLEQFGYDADEAVNEWWRKQRTIPLHPELSKL</sequence>
<dbReference type="Pfam" id="PF01494">
    <property type="entry name" value="FAD_binding_3"/>
    <property type="match status" value="1"/>
</dbReference>
<keyword evidence="3" id="KW-0274">FAD</keyword>
<dbReference type="PANTHER" id="PTHR13789:SF147">
    <property type="entry name" value="PUTATIVE (AFU_ORTHOLOGUE AFUA_2G01950)-RELATED"/>
    <property type="match status" value="1"/>
</dbReference>
<feature type="domain" description="FAD-binding" evidence="7">
    <location>
        <begin position="21"/>
        <end position="365"/>
    </location>
</feature>
<dbReference type="InterPro" id="IPR036188">
    <property type="entry name" value="FAD/NAD-bd_sf"/>
</dbReference>
<dbReference type="SUPFAM" id="SSF51905">
    <property type="entry name" value="FAD/NAD(P)-binding domain"/>
    <property type="match status" value="1"/>
</dbReference>
<evidence type="ECO:0000256" key="2">
    <source>
        <dbReference type="ARBA" id="ARBA00022630"/>
    </source>
</evidence>
<feature type="transmembrane region" description="Helical" evidence="6">
    <location>
        <begin position="20"/>
        <end position="38"/>
    </location>
</feature>
<organism evidence="8 9">
    <name type="scientific">Mycena alexandri</name>
    <dbReference type="NCBI Taxonomy" id="1745969"/>
    <lineage>
        <taxon>Eukaryota</taxon>
        <taxon>Fungi</taxon>
        <taxon>Dikarya</taxon>
        <taxon>Basidiomycota</taxon>
        <taxon>Agaricomycotina</taxon>
        <taxon>Agaricomycetes</taxon>
        <taxon>Agaricomycetidae</taxon>
        <taxon>Agaricales</taxon>
        <taxon>Marasmiineae</taxon>
        <taxon>Mycenaceae</taxon>
        <taxon>Mycena</taxon>
    </lineage>
</organism>
<protein>
    <recommendedName>
        <fullName evidence="7">FAD-binding domain-containing protein</fullName>
    </recommendedName>
</protein>
<dbReference type="SUPFAM" id="SSF54373">
    <property type="entry name" value="FAD-linked reductases, C-terminal domain"/>
    <property type="match status" value="1"/>
</dbReference>
<dbReference type="GO" id="GO:0004497">
    <property type="term" value="F:monooxygenase activity"/>
    <property type="evidence" value="ECO:0007669"/>
    <property type="project" value="UniProtKB-KW"/>
</dbReference>
<evidence type="ECO:0000256" key="4">
    <source>
        <dbReference type="ARBA" id="ARBA00023002"/>
    </source>
</evidence>
<evidence type="ECO:0000259" key="7">
    <source>
        <dbReference type="Pfam" id="PF01494"/>
    </source>
</evidence>
<keyword evidence="4" id="KW-0560">Oxidoreductase</keyword>
<evidence type="ECO:0000256" key="5">
    <source>
        <dbReference type="ARBA" id="ARBA00023033"/>
    </source>
</evidence>
<keyword evidence="6" id="KW-0472">Membrane</keyword>
<evidence type="ECO:0000256" key="1">
    <source>
        <dbReference type="ARBA" id="ARBA00007992"/>
    </source>
</evidence>
<keyword evidence="2" id="KW-0285">Flavoprotein</keyword>
<dbReference type="PRINTS" id="PR00420">
    <property type="entry name" value="RNGMNOXGNASE"/>
</dbReference>
<evidence type="ECO:0000313" key="9">
    <source>
        <dbReference type="Proteomes" id="UP001218188"/>
    </source>
</evidence>
<accession>A0AAD6T0X1</accession>
<dbReference type="FunFam" id="3.50.50.60:FF:000115">
    <property type="entry name" value="Salicylate hydroxylase, putative"/>
    <property type="match status" value="1"/>
</dbReference>
<dbReference type="Gene3D" id="3.50.50.60">
    <property type="entry name" value="FAD/NAD(P)-binding domain"/>
    <property type="match status" value="1"/>
</dbReference>
<dbReference type="GO" id="GO:0071949">
    <property type="term" value="F:FAD binding"/>
    <property type="evidence" value="ECO:0007669"/>
    <property type="project" value="InterPro"/>
</dbReference>
<keyword evidence="5" id="KW-0503">Monooxygenase</keyword>
<comment type="caution">
    <text evidence="8">The sequence shown here is derived from an EMBL/GenBank/DDBJ whole genome shotgun (WGS) entry which is preliminary data.</text>
</comment>
<dbReference type="InterPro" id="IPR050493">
    <property type="entry name" value="FAD-dep_Monooxygenase_BioMet"/>
</dbReference>
<dbReference type="InterPro" id="IPR002938">
    <property type="entry name" value="FAD-bd"/>
</dbReference>
<proteinExistence type="inferred from homology"/>
<dbReference type="AlphaFoldDB" id="A0AAD6T0X1"/>
<evidence type="ECO:0000256" key="6">
    <source>
        <dbReference type="SAM" id="Phobius"/>
    </source>
</evidence>
<dbReference type="PANTHER" id="PTHR13789">
    <property type="entry name" value="MONOOXYGENASE"/>
    <property type="match status" value="1"/>
</dbReference>
<reference evidence="8" key="1">
    <citation type="submission" date="2023-03" db="EMBL/GenBank/DDBJ databases">
        <title>Massive genome expansion in bonnet fungi (Mycena s.s.) driven by repeated elements and novel gene families across ecological guilds.</title>
        <authorList>
            <consortium name="Lawrence Berkeley National Laboratory"/>
            <person name="Harder C.B."/>
            <person name="Miyauchi S."/>
            <person name="Viragh M."/>
            <person name="Kuo A."/>
            <person name="Thoen E."/>
            <person name="Andreopoulos B."/>
            <person name="Lu D."/>
            <person name="Skrede I."/>
            <person name="Drula E."/>
            <person name="Henrissat B."/>
            <person name="Morin E."/>
            <person name="Kohler A."/>
            <person name="Barry K."/>
            <person name="LaButti K."/>
            <person name="Morin E."/>
            <person name="Salamov A."/>
            <person name="Lipzen A."/>
            <person name="Mereny Z."/>
            <person name="Hegedus B."/>
            <person name="Baldrian P."/>
            <person name="Stursova M."/>
            <person name="Weitz H."/>
            <person name="Taylor A."/>
            <person name="Grigoriev I.V."/>
            <person name="Nagy L.G."/>
            <person name="Martin F."/>
            <person name="Kauserud H."/>
        </authorList>
    </citation>
    <scope>NUCLEOTIDE SEQUENCE</scope>
    <source>
        <strain evidence="8">CBHHK200</strain>
    </source>
</reference>
<keyword evidence="9" id="KW-1185">Reference proteome</keyword>
<comment type="similarity">
    <text evidence="1">Belongs to the paxM FAD-dependent monooxygenase family.</text>
</comment>
<gene>
    <name evidence="8" type="ORF">C8F04DRAFT_1091926</name>
</gene>
<keyword evidence="6" id="KW-0812">Transmembrane</keyword>
<keyword evidence="6" id="KW-1133">Transmembrane helix</keyword>
<name>A0AAD6T0X1_9AGAR</name>
<dbReference type="EMBL" id="JARJCM010000036">
    <property type="protein sequence ID" value="KAJ7037624.1"/>
    <property type="molecule type" value="Genomic_DNA"/>
</dbReference>
<evidence type="ECO:0000256" key="3">
    <source>
        <dbReference type="ARBA" id="ARBA00022827"/>
    </source>
</evidence>
<evidence type="ECO:0000313" key="8">
    <source>
        <dbReference type="EMBL" id="KAJ7037624.1"/>
    </source>
</evidence>